<feature type="binding site" evidence="4">
    <location>
        <position position="158"/>
    </location>
    <ligand>
        <name>Mg(2+)</name>
        <dbReference type="ChEBI" id="CHEBI:18420"/>
    </ligand>
</feature>
<dbReference type="OrthoDB" id="9799672at2"/>
<feature type="binding site" evidence="4">
    <location>
        <position position="131"/>
    </location>
    <ligand>
        <name>S-adenosyl-L-methionine</name>
        <dbReference type="ChEBI" id="CHEBI:59789"/>
    </ligand>
</feature>
<keyword evidence="2 4" id="KW-0808">Transferase</keyword>
<dbReference type="PANTHER" id="PTHR10509">
    <property type="entry name" value="O-METHYLTRANSFERASE-RELATED"/>
    <property type="match status" value="1"/>
</dbReference>
<keyword evidence="1 4" id="KW-0489">Methyltransferase</keyword>
<evidence type="ECO:0000313" key="5">
    <source>
        <dbReference type="EMBL" id="MYL33377.1"/>
    </source>
</evidence>
<dbReference type="InterPro" id="IPR050362">
    <property type="entry name" value="Cation-dep_OMT"/>
</dbReference>
<dbReference type="GO" id="GO:0030488">
    <property type="term" value="P:tRNA methylation"/>
    <property type="evidence" value="ECO:0007669"/>
    <property type="project" value="UniProtKB-UniRule"/>
</dbReference>
<evidence type="ECO:0000256" key="3">
    <source>
        <dbReference type="ARBA" id="ARBA00022691"/>
    </source>
</evidence>
<organism evidence="5 6">
    <name type="scientific">Pontibacillus yanchengensis</name>
    <dbReference type="NCBI Taxonomy" id="462910"/>
    <lineage>
        <taxon>Bacteria</taxon>
        <taxon>Bacillati</taxon>
        <taxon>Bacillota</taxon>
        <taxon>Bacilli</taxon>
        <taxon>Bacillales</taxon>
        <taxon>Bacillaceae</taxon>
        <taxon>Pontibacillus</taxon>
    </lineage>
</organism>
<comment type="subunit">
    <text evidence="4">Homodimer.</text>
</comment>
<evidence type="ECO:0000256" key="2">
    <source>
        <dbReference type="ARBA" id="ARBA00022679"/>
    </source>
</evidence>
<gene>
    <name evidence="4" type="primary">trmR</name>
    <name evidence="5" type="ORF">GLW05_07155</name>
</gene>
<protein>
    <recommendedName>
        <fullName evidence="4">tRNA 5-hydroxyuridine methyltransferase</fullName>
        <ecNumber evidence="4">2.1.1.-</ecNumber>
    </recommendedName>
    <alternativeName>
        <fullName evidence="4">ho5U methyltransferase</fullName>
    </alternativeName>
</protein>
<dbReference type="EC" id="2.1.1.-" evidence="4"/>
<dbReference type="GO" id="GO:0008757">
    <property type="term" value="F:S-adenosylmethionine-dependent methyltransferase activity"/>
    <property type="evidence" value="ECO:0007669"/>
    <property type="project" value="TreeGrafter"/>
</dbReference>
<dbReference type="InterPro" id="IPR043675">
    <property type="entry name" value="TrmR_methyltr"/>
</dbReference>
<keyword evidence="4" id="KW-0460">Magnesium</keyword>
<evidence type="ECO:0000256" key="4">
    <source>
        <dbReference type="HAMAP-Rule" id="MF_02217"/>
    </source>
</evidence>
<dbReference type="RefSeq" id="WP_160909417.1">
    <property type="nucleotide sequence ID" value="NZ_WMEQ01000004.1"/>
</dbReference>
<dbReference type="SUPFAM" id="SSF53335">
    <property type="entry name" value="S-adenosyl-L-methionine-dependent methyltransferases"/>
    <property type="match status" value="1"/>
</dbReference>
<keyword evidence="4" id="KW-0819">tRNA processing</keyword>
<dbReference type="GO" id="GO:0008171">
    <property type="term" value="F:O-methyltransferase activity"/>
    <property type="evidence" value="ECO:0007669"/>
    <property type="project" value="InterPro"/>
</dbReference>
<dbReference type="EMBL" id="WMEQ01000004">
    <property type="protein sequence ID" value="MYL33377.1"/>
    <property type="molecule type" value="Genomic_DNA"/>
</dbReference>
<comment type="catalytic activity">
    <reaction evidence="4">
        <text>5-hydroxyuridine(34) in tRNA + S-adenosyl-L-methionine = 5-methoxyuridine(34) in tRNA + S-adenosyl-L-homocysteine + H(+)</text>
        <dbReference type="Rhea" id="RHEA:60524"/>
        <dbReference type="Rhea" id="RHEA-COMP:13381"/>
        <dbReference type="Rhea" id="RHEA-COMP:15591"/>
        <dbReference type="ChEBI" id="CHEBI:15378"/>
        <dbReference type="ChEBI" id="CHEBI:57856"/>
        <dbReference type="ChEBI" id="CHEBI:59789"/>
        <dbReference type="ChEBI" id="CHEBI:136877"/>
        <dbReference type="ChEBI" id="CHEBI:143860"/>
    </reaction>
</comment>
<feature type="binding site" evidence="4">
    <location>
        <begin position="111"/>
        <end position="112"/>
    </location>
    <ligand>
        <name>S-adenosyl-L-methionine</name>
        <dbReference type="ChEBI" id="CHEBI:59789"/>
    </ligand>
</feature>
<keyword evidence="3 4" id="KW-0949">S-adenosyl-L-methionine</keyword>
<dbReference type="GO" id="GO:0000287">
    <property type="term" value="F:magnesium ion binding"/>
    <property type="evidence" value="ECO:0007669"/>
    <property type="project" value="UniProtKB-UniRule"/>
</dbReference>
<name>A0A6I4ZYE5_9BACI</name>
<feature type="binding site" evidence="4">
    <location>
        <position position="157"/>
    </location>
    <ligand>
        <name>Mg(2+)</name>
        <dbReference type="ChEBI" id="CHEBI:18420"/>
    </ligand>
</feature>
<dbReference type="GO" id="GO:0016300">
    <property type="term" value="F:tRNA (uridine) methyltransferase activity"/>
    <property type="evidence" value="ECO:0007669"/>
    <property type="project" value="UniProtKB-UniRule"/>
</dbReference>
<evidence type="ECO:0000313" key="6">
    <source>
        <dbReference type="Proteomes" id="UP000468638"/>
    </source>
</evidence>
<dbReference type="HAMAP" id="MF_02217">
    <property type="entry name" value="TrmR_methyltr"/>
    <property type="match status" value="1"/>
</dbReference>
<evidence type="ECO:0000256" key="1">
    <source>
        <dbReference type="ARBA" id="ARBA00022603"/>
    </source>
</evidence>
<dbReference type="Gene3D" id="3.40.50.150">
    <property type="entry name" value="Vaccinia Virus protein VP39"/>
    <property type="match status" value="1"/>
</dbReference>
<comment type="similarity">
    <text evidence="4">Belongs to the class I-like SAM-binding methyltransferase superfamily. Cation-dependent O-methyltransferase family.</text>
</comment>
<dbReference type="AlphaFoldDB" id="A0A6I4ZYE5"/>
<reference evidence="5 6" key="1">
    <citation type="submission" date="2019-11" db="EMBL/GenBank/DDBJ databases">
        <title>Genome sequences of 17 halophilic strains isolated from different environments.</title>
        <authorList>
            <person name="Furrow R.E."/>
        </authorList>
    </citation>
    <scope>NUCLEOTIDE SEQUENCE [LARGE SCALE GENOMIC DNA]</scope>
    <source>
        <strain evidence="5 6">22514_16_FS</strain>
    </source>
</reference>
<feature type="binding site" evidence="4">
    <location>
        <position position="66"/>
    </location>
    <ligand>
        <name>S-adenosyl-L-methionine</name>
        <dbReference type="ChEBI" id="CHEBI:59789"/>
    </ligand>
</feature>
<dbReference type="InterPro" id="IPR002935">
    <property type="entry name" value="SAM_O-MeTrfase"/>
</dbReference>
<dbReference type="Proteomes" id="UP000468638">
    <property type="component" value="Unassembled WGS sequence"/>
</dbReference>
<comment type="caution">
    <text evidence="5">The sequence shown here is derived from an EMBL/GenBank/DDBJ whole genome shotgun (WGS) entry which is preliminary data.</text>
</comment>
<keyword evidence="4" id="KW-0479">Metal-binding</keyword>
<dbReference type="InterPro" id="IPR029063">
    <property type="entry name" value="SAM-dependent_MTases_sf"/>
</dbReference>
<sequence length="212" mass="24232">MLDDIQLDYLRSTIEQKDTFTQSLEEYAWKNDIPIMDPLGMEFVQQMIRIKQPKRIVEIGTAIGYSAIQMARSVKDVMITTIERDKNRYNEALQNIEHAGLSHRIQVVFGDALEVMGDIEQYGPFDVLFIDAAKGQYQRFFEGYTTYLNSEGIVLSDNVLFKGYVADNPNDGSNKAKIANKIRAYNEWLTEHPHYKTTILPIGDGIAVSVKR</sequence>
<feature type="binding site" evidence="4">
    <location>
        <position position="83"/>
    </location>
    <ligand>
        <name>S-adenosyl-L-methionine</name>
        <dbReference type="ChEBI" id="CHEBI:59789"/>
    </ligand>
</feature>
<feature type="binding site" evidence="4">
    <location>
        <position position="131"/>
    </location>
    <ligand>
        <name>Mg(2+)</name>
        <dbReference type="ChEBI" id="CHEBI:18420"/>
    </ligand>
</feature>
<feature type="binding site" evidence="4">
    <location>
        <position position="36"/>
    </location>
    <ligand>
        <name>S-adenosyl-L-methionine</name>
        <dbReference type="ChEBI" id="CHEBI:59789"/>
    </ligand>
</feature>
<accession>A0A6I4ZYE5</accession>
<dbReference type="PROSITE" id="PS51682">
    <property type="entry name" value="SAM_OMT_I"/>
    <property type="match status" value="1"/>
</dbReference>
<proteinExistence type="inferred from homology"/>
<dbReference type="CDD" id="cd02440">
    <property type="entry name" value="AdoMet_MTases"/>
    <property type="match status" value="1"/>
</dbReference>
<dbReference type="Pfam" id="PF01596">
    <property type="entry name" value="Methyltransf_3"/>
    <property type="match status" value="1"/>
</dbReference>
<comment type="function">
    <text evidence="4">Catalyzes the methylation of 5-hydroxyuridine (ho5U) to form 5-methoxyuridine (mo5U) at position 34 in tRNAs.</text>
</comment>
<dbReference type="PANTHER" id="PTHR10509:SF14">
    <property type="entry name" value="CAFFEOYL-COA O-METHYLTRANSFERASE 3-RELATED"/>
    <property type="match status" value="1"/>
</dbReference>